<feature type="signal peptide" evidence="1">
    <location>
        <begin position="1"/>
        <end position="19"/>
    </location>
</feature>
<name>A0A926IHE3_9FIRM</name>
<proteinExistence type="predicted"/>
<dbReference type="InterPro" id="IPR029039">
    <property type="entry name" value="Flavoprotein-like_sf"/>
</dbReference>
<dbReference type="PANTHER" id="PTHR39201:SF1">
    <property type="entry name" value="FLAVODOXIN-LIKE DOMAIN-CONTAINING PROTEIN"/>
    <property type="match status" value="1"/>
</dbReference>
<organism evidence="3 4">
    <name type="scientific">Youxingia wuxianensis</name>
    <dbReference type="NCBI Taxonomy" id="2763678"/>
    <lineage>
        <taxon>Bacteria</taxon>
        <taxon>Bacillati</taxon>
        <taxon>Bacillota</taxon>
        <taxon>Clostridia</taxon>
        <taxon>Eubacteriales</taxon>
        <taxon>Oscillospiraceae</taxon>
        <taxon>Youxingia</taxon>
    </lineage>
</organism>
<evidence type="ECO:0000259" key="2">
    <source>
        <dbReference type="Pfam" id="PF12682"/>
    </source>
</evidence>
<keyword evidence="1" id="KW-0732">Signal</keyword>
<dbReference type="Gene3D" id="3.40.50.360">
    <property type="match status" value="1"/>
</dbReference>
<dbReference type="AlphaFoldDB" id="A0A926IHE3"/>
<dbReference type="PROSITE" id="PS51257">
    <property type="entry name" value="PROKAR_LIPOPROTEIN"/>
    <property type="match status" value="1"/>
</dbReference>
<dbReference type="RefSeq" id="WP_262394984.1">
    <property type="nucleotide sequence ID" value="NZ_JACRTD010000004.1"/>
</dbReference>
<dbReference type="Proteomes" id="UP000623678">
    <property type="component" value="Unassembled WGS sequence"/>
</dbReference>
<protein>
    <submittedName>
        <fullName evidence="3">Flavodoxin</fullName>
    </submittedName>
</protein>
<accession>A0A926IHE3</accession>
<dbReference type="SUPFAM" id="SSF52218">
    <property type="entry name" value="Flavoproteins"/>
    <property type="match status" value="1"/>
</dbReference>
<comment type="caution">
    <text evidence="3">The sequence shown here is derived from an EMBL/GenBank/DDBJ whole genome shotgun (WGS) entry which is preliminary data.</text>
</comment>
<dbReference type="GO" id="GO:0010181">
    <property type="term" value="F:FMN binding"/>
    <property type="evidence" value="ECO:0007669"/>
    <property type="project" value="InterPro"/>
</dbReference>
<evidence type="ECO:0000256" key="1">
    <source>
        <dbReference type="SAM" id="SignalP"/>
    </source>
</evidence>
<evidence type="ECO:0000313" key="3">
    <source>
        <dbReference type="EMBL" id="MBC8585196.1"/>
    </source>
</evidence>
<dbReference type="EMBL" id="JACRTD010000004">
    <property type="protein sequence ID" value="MBC8585196.1"/>
    <property type="molecule type" value="Genomic_DNA"/>
</dbReference>
<dbReference type="PANTHER" id="PTHR39201">
    <property type="entry name" value="EXPORTED PROTEIN-RELATED"/>
    <property type="match status" value="1"/>
</dbReference>
<feature type="domain" description="Flavodoxin-like" evidence="2">
    <location>
        <begin position="94"/>
        <end position="212"/>
    </location>
</feature>
<sequence length="305" mass="33591">MKRIIALFICCCLVLGLVACSSKKNNRPTTTTPIGEKIITSDSNILIAYFSWADNTVVTDEDAAVKSALEHFQSVGDHGEYVDVISSASVVKPGNVSQIATWIQERTGGDMFPIIITEPYPSDYDECLDRAADEKAENVRPQLVGRVENIENYDVIFLGFPNWWYTAPMAIFSFIEEYDLSEKTVIPFCAHGTGGIAGSVKDITASLPETTIVLDPIGVYRTDINSAQPTINEWLNTLGFTEAESSSEMGSGETKFLESGTKTMRMTVNDQEVKVTLKDTPLANTLYNLFCFSTMLTNALMQGLR</sequence>
<keyword evidence="4" id="KW-1185">Reference proteome</keyword>
<feature type="chain" id="PRO_5039432763" evidence="1">
    <location>
        <begin position="20"/>
        <end position="305"/>
    </location>
</feature>
<dbReference type="GO" id="GO:0016651">
    <property type="term" value="F:oxidoreductase activity, acting on NAD(P)H"/>
    <property type="evidence" value="ECO:0007669"/>
    <property type="project" value="UniProtKB-ARBA"/>
</dbReference>
<reference evidence="3" key="1">
    <citation type="submission" date="2020-08" db="EMBL/GenBank/DDBJ databases">
        <title>Genome public.</title>
        <authorList>
            <person name="Liu C."/>
            <person name="Sun Q."/>
        </authorList>
    </citation>
    <scope>NUCLEOTIDE SEQUENCE</scope>
    <source>
        <strain evidence="3">NSJ-64</strain>
    </source>
</reference>
<dbReference type="InterPro" id="IPR008254">
    <property type="entry name" value="Flavodoxin/NO_synth"/>
</dbReference>
<gene>
    <name evidence="3" type="ORF">H8705_06330</name>
</gene>
<evidence type="ECO:0000313" key="4">
    <source>
        <dbReference type="Proteomes" id="UP000623678"/>
    </source>
</evidence>
<dbReference type="Pfam" id="PF12682">
    <property type="entry name" value="Flavodoxin_4"/>
    <property type="match status" value="1"/>
</dbReference>